<evidence type="ECO:0000256" key="2">
    <source>
        <dbReference type="SAM" id="Phobius"/>
    </source>
</evidence>
<feature type="region of interest" description="Disordered" evidence="1">
    <location>
        <begin position="1"/>
        <end position="33"/>
    </location>
</feature>
<organism evidence="3">
    <name type="scientific">Arion vulgaris</name>
    <dbReference type="NCBI Taxonomy" id="1028688"/>
    <lineage>
        <taxon>Eukaryota</taxon>
        <taxon>Metazoa</taxon>
        <taxon>Spiralia</taxon>
        <taxon>Lophotrochozoa</taxon>
        <taxon>Mollusca</taxon>
        <taxon>Gastropoda</taxon>
        <taxon>Heterobranchia</taxon>
        <taxon>Euthyneura</taxon>
        <taxon>Panpulmonata</taxon>
        <taxon>Eupulmonata</taxon>
        <taxon>Stylommatophora</taxon>
        <taxon>Helicina</taxon>
        <taxon>Arionoidea</taxon>
        <taxon>Arionidae</taxon>
        <taxon>Arion</taxon>
    </lineage>
</organism>
<accession>A0A0B7A2Y4</accession>
<proteinExistence type="predicted"/>
<feature type="transmembrane region" description="Helical" evidence="2">
    <location>
        <begin position="40"/>
        <end position="61"/>
    </location>
</feature>
<feature type="non-terminal residue" evidence="3">
    <location>
        <position position="1"/>
    </location>
</feature>
<feature type="compositionally biased region" description="Basic and acidic residues" evidence="1">
    <location>
        <begin position="21"/>
        <end position="33"/>
    </location>
</feature>
<dbReference type="EMBL" id="HACG01027465">
    <property type="protein sequence ID" value="CEK74330.1"/>
    <property type="molecule type" value="Transcribed_RNA"/>
</dbReference>
<keyword evidence="2" id="KW-1133">Transmembrane helix</keyword>
<sequence length="210" mass="23538">KPPPTEPPPIEPPPTEPPLTDNKRRQQDNKSTDGTDAKVIALPLVFLIVIVILIIIGVVLYRKRAKLNSQAAGATVTNDSGNDDSGQVLYANLKWLERSASQRNRQTERQQENTIANFVENDSPSDLTDQDSGRMVSEEGLVYLSVIHAQSQIKKKPPRTKKKPKEVEQDYQVEYMKLDFAKSGQPMTTDLEDGKTEVQDGDKKIEEKLE</sequence>
<feature type="region of interest" description="Disordered" evidence="1">
    <location>
        <begin position="182"/>
        <end position="210"/>
    </location>
</feature>
<feature type="compositionally biased region" description="Pro residues" evidence="1">
    <location>
        <begin position="1"/>
        <end position="17"/>
    </location>
</feature>
<evidence type="ECO:0000256" key="1">
    <source>
        <dbReference type="SAM" id="MobiDB-lite"/>
    </source>
</evidence>
<evidence type="ECO:0000313" key="3">
    <source>
        <dbReference type="EMBL" id="CEK74330.1"/>
    </source>
</evidence>
<feature type="compositionally biased region" description="Basic and acidic residues" evidence="1">
    <location>
        <begin position="192"/>
        <end position="210"/>
    </location>
</feature>
<gene>
    <name evidence="3" type="primary">ORF90605</name>
</gene>
<keyword evidence="2" id="KW-0812">Transmembrane</keyword>
<keyword evidence="2" id="KW-0472">Membrane</keyword>
<dbReference type="AlphaFoldDB" id="A0A0B7A2Y4"/>
<protein>
    <submittedName>
        <fullName evidence="3">Uncharacterized protein</fullName>
    </submittedName>
</protein>
<reference evidence="3" key="1">
    <citation type="submission" date="2014-12" db="EMBL/GenBank/DDBJ databases">
        <title>Insight into the proteome of Arion vulgaris.</title>
        <authorList>
            <person name="Aradska J."/>
            <person name="Bulat T."/>
            <person name="Smidak R."/>
            <person name="Sarate P."/>
            <person name="Gangsoo J."/>
            <person name="Sialana F."/>
            <person name="Bilban M."/>
            <person name="Lubec G."/>
        </authorList>
    </citation>
    <scope>NUCLEOTIDE SEQUENCE</scope>
    <source>
        <tissue evidence="3">Skin</tissue>
    </source>
</reference>
<name>A0A0B7A2Y4_9EUPU</name>